<proteinExistence type="predicted"/>
<keyword evidence="2" id="KW-1185">Reference proteome</keyword>
<dbReference type="EMBL" id="CP002018">
    <property type="protein sequence ID" value="AEM41579.1"/>
    <property type="molecule type" value="Genomic_DNA"/>
</dbReference>
<accession>F9Y3F9</accession>
<protein>
    <submittedName>
        <fullName evidence="1">Uncharacterized protein</fullName>
    </submittedName>
</protein>
<evidence type="ECO:0000313" key="2">
    <source>
        <dbReference type="Proteomes" id="UP000000692"/>
    </source>
</evidence>
<dbReference type="KEGG" id="kvl:KVU_1740"/>
<dbReference type="AlphaFoldDB" id="F9Y3F9"/>
<dbReference type="Proteomes" id="UP000000692">
    <property type="component" value="Chromosome"/>
</dbReference>
<sequence>MMGEMNADYLMFDHMEDRGQTAQTSHDALETVAPGAHGFLTATRNDRLVSLSRLHVQSPSFAGLNSFPDTFEAVN</sequence>
<organism evidence="1 2">
    <name type="scientific">Ketogulonicigenium vulgare (strain WSH-001)</name>
    <dbReference type="NCBI Taxonomy" id="759362"/>
    <lineage>
        <taxon>Bacteria</taxon>
        <taxon>Pseudomonadati</taxon>
        <taxon>Pseudomonadota</taxon>
        <taxon>Alphaproteobacteria</taxon>
        <taxon>Rhodobacterales</taxon>
        <taxon>Roseobacteraceae</taxon>
        <taxon>Ketogulonicigenium</taxon>
    </lineage>
</organism>
<dbReference type="OrthoDB" id="9793175at2"/>
<name>F9Y3F9_KETVW</name>
<evidence type="ECO:0000313" key="1">
    <source>
        <dbReference type="EMBL" id="AEM41579.1"/>
    </source>
</evidence>
<dbReference type="HOGENOM" id="CLU_2666220_0_0_5"/>
<gene>
    <name evidence="1" type="ordered locus">KVU_1740</name>
</gene>
<dbReference type="Gene3D" id="3.40.50.1980">
    <property type="entry name" value="Nitrogenase molybdenum iron protein domain"/>
    <property type="match status" value="1"/>
</dbReference>
<reference evidence="1 2" key="1">
    <citation type="journal article" date="2011" name="J. Bacteriol.">
        <title>Complete genome sequence of the industrial strain Ketogulonicigenium vulgare WSH-001.</title>
        <authorList>
            <person name="Liu L."/>
            <person name="Li Y."/>
            <person name="Zhang J."/>
            <person name="Zhou Z."/>
            <person name="Liu J."/>
            <person name="Li X."/>
            <person name="Zhou J."/>
            <person name="Du G."/>
            <person name="Wang L."/>
            <person name="Chen J."/>
        </authorList>
    </citation>
    <scope>NUCLEOTIDE SEQUENCE [LARGE SCALE GENOMIC DNA]</scope>
    <source>
        <strain evidence="1 2">WSH-001</strain>
    </source>
</reference>